<dbReference type="OrthoDB" id="6917357at2759"/>
<gene>
    <name evidence="1" type="ORF">BINO364_LOCUS2294</name>
</gene>
<name>A0A8J9V3Q7_9NEOP</name>
<accession>A0A8J9V3Q7</accession>
<feature type="non-terminal residue" evidence="1">
    <location>
        <position position="159"/>
    </location>
</feature>
<sequence length="159" mass="18658">MAEICNKYEHEKDDVFLEDVEKNGTFTDNFETLDTDMIEECKEFKKMDKFLLKVNRVKVQTMCLKAEKAKLAKENIQLKQYIKRYLTELALKGGKDRPLSMKCQTALKIEINGNVIKRPVTCIEGALSNAVMHEQRMKLQEKKNKELNNIRAYPRVHCW</sequence>
<reference evidence="1" key="1">
    <citation type="submission" date="2021-12" db="EMBL/GenBank/DDBJ databases">
        <authorList>
            <person name="Martin H S."/>
        </authorList>
    </citation>
    <scope>NUCLEOTIDE SEQUENCE</scope>
</reference>
<dbReference type="AlphaFoldDB" id="A0A8J9V3Q7"/>
<evidence type="ECO:0000313" key="1">
    <source>
        <dbReference type="EMBL" id="CAH0715363.1"/>
    </source>
</evidence>
<dbReference type="EMBL" id="OV170230">
    <property type="protein sequence ID" value="CAH0715363.1"/>
    <property type="molecule type" value="Genomic_DNA"/>
</dbReference>
<protein>
    <submittedName>
        <fullName evidence="1">Uncharacterized protein</fullName>
    </submittedName>
</protein>
<keyword evidence="2" id="KW-1185">Reference proteome</keyword>
<evidence type="ECO:0000313" key="2">
    <source>
        <dbReference type="Proteomes" id="UP000838878"/>
    </source>
</evidence>
<organism evidence="1 2">
    <name type="scientific">Brenthis ino</name>
    <name type="common">lesser marbled fritillary</name>
    <dbReference type="NCBI Taxonomy" id="405034"/>
    <lineage>
        <taxon>Eukaryota</taxon>
        <taxon>Metazoa</taxon>
        <taxon>Ecdysozoa</taxon>
        <taxon>Arthropoda</taxon>
        <taxon>Hexapoda</taxon>
        <taxon>Insecta</taxon>
        <taxon>Pterygota</taxon>
        <taxon>Neoptera</taxon>
        <taxon>Endopterygota</taxon>
        <taxon>Lepidoptera</taxon>
        <taxon>Glossata</taxon>
        <taxon>Ditrysia</taxon>
        <taxon>Papilionoidea</taxon>
        <taxon>Nymphalidae</taxon>
        <taxon>Heliconiinae</taxon>
        <taxon>Argynnini</taxon>
        <taxon>Brenthis</taxon>
    </lineage>
</organism>
<proteinExistence type="predicted"/>
<dbReference type="Proteomes" id="UP000838878">
    <property type="component" value="Chromosome 10"/>
</dbReference>